<evidence type="ECO:0000256" key="1">
    <source>
        <dbReference type="SAM" id="MobiDB-lite"/>
    </source>
</evidence>
<dbReference type="EMBL" id="QNUK01000428">
    <property type="protein sequence ID" value="KAF5893553.1"/>
    <property type="molecule type" value="Genomic_DNA"/>
</dbReference>
<feature type="compositionally biased region" description="Polar residues" evidence="1">
    <location>
        <begin position="9"/>
        <end position="18"/>
    </location>
</feature>
<name>A0A8J4X568_CLAMG</name>
<gene>
    <name evidence="2" type="primary">purT</name>
    <name evidence="2" type="ORF">DAT39_016754</name>
</gene>
<evidence type="ECO:0000313" key="3">
    <source>
        <dbReference type="Proteomes" id="UP000727407"/>
    </source>
</evidence>
<accession>A0A8J4X568</accession>
<dbReference type="AlphaFoldDB" id="A0A8J4X568"/>
<comment type="caution">
    <text evidence="2">The sequence shown here is derived from an EMBL/GenBank/DDBJ whole genome shotgun (WGS) entry which is preliminary data.</text>
</comment>
<reference evidence="2" key="1">
    <citation type="submission" date="2020-07" db="EMBL/GenBank/DDBJ databases">
        <title>Clarias magur genome sequencing, assembly and annotation.</title>
        <authorList>
            <person name="Kushwaha B."/>
            <person name="Kumar R."/>
            <person name="Das P."/>
            <person name="Joshi C.G."/>
            <person name="Kumar D."/>
            <person name="Nagpure N.S."/>
            <person name="Pandey M."/>
            <person name="Agarwal S."/>
            <person name="Srivastava S."/>
            <person name="Singh M."/>
            <person name="Sahoo L."/>
            <person name="Jayasankar P."/>
            <person name="Meher P.K."/>
            <person name="Koringa P.G."/>
            <person name="Iquebal M.A."/>
            <person name="Das S.P."/>
            <person name="Bit A."/>
            <person name="Patnaik S."/>
            <person name="Patel N."/>
            <person name="Shah T.M."/>
            <person name="Hinsu A."/>
            <person name="Jena J.K."/>
        </authorList>
    </citation>
    <scope>NUCLEOTIDE SEQUENCE</scope>
    <source>
        <strain evidence="2">CIFAMagur01</strain>
        <tissue evidence="2">Testis</tissue>
    </source>
</reference>
<feature type="region of interest" description="Disordered" evidence="1">
    <location>
        <begin position="1"/>
        <end position="21"/>
    </location>
</feature>
<dbReference type="Proteomes" id="UP000727407">
    <property type="component" value="Unassembled WGS sequence"/>
</dbReference>
<keyword evidence="3" id="KW-1185">Reference proteome</keyword>
<organism evidence="2 3">
    <name type="scientific">Clarias magur</name>
    <name type="common">Asian catfish</name>
    <name type="synonym">Macropteronotus magur</name>
    <dbReference type="NCBI Taxonomy" id="1594786"/>
    <lineage>
        <taxon>Eukaryota</taxon>
        <taxon>Metazoa</taxon>
        <taxon>Chordata</taxon>
        <taxon>Craniata</taxon>
        <taxon>Vertebrata</taxon>
        <taxon>Euteleostomi</taxon>
        <taxon>Actinopterygii</taxon>
        <taxon>Neopterygii</taxon>
        <taxon>Teleostei</taxon>
        <taxon>Ostariophysi</taxon>
        <taxon>Siluriformes</taxon>
        <taxon>Clariidae</taxon>
        <taxon>Clarias</taxon>
    </lineage>
</organism>
<protein>
    <submittedName>
        <fullName evidence="2">Putative outer membrane protein pmp7</fullName>
    </submittedName>
</protein>
<evidence type="ECO:0000313" key="2">
    <source>
        <dbReference type="EMBL" id="KAF5893553.1"/>
    </source>
</evidence>
<sequence length="85" mass="9329">MSAEYPQQAEESTQSEKTPITHRKYQGAYQLSWRPFIIHLLSAGPGELAWQLLKLLPVPAVLQTAMSILSALARTCASATVCMVV</sequence>
<proteinExistence type="predicted"/>